<dbReference type="EMBL" id="ADKX01000033">
    <property type="protein sequence ID" value="EFW04727.1"/>
    <property type="molecule type" value="Genomic_DNA"/>
</dbReference>
<name>E7GAR1_9FIRM</name>
<dbReference type="GO" id="GO:0008253">
    <property type="term" value="F:5'-nucleotidase activity"/>
    <property type="evidence" value="ECO:0007669"/>
    <property type="project" value="InterPro"/>
</dbReference>
<proteinExistence type="predicted"/>
<dbReference type="NCBIfam" id="TIGR02254">
    <property type="entry name" value="YjjG_YfnB"/>
    <property type="match status" value="1"/>
</dbReference>
<keyword evidence="2" id="KW-1185">Reference proteome</keyword>
<dbReference type="InterPro" id="IPR036412">
    <property type="entry name" value="HAD-like_sf"/>
</dbReference>
<evidence type="ECO:0000313" key="1">
    <source>
        <dbReference type="EMBL" id="EFW04727.1"/>
    </source>
</evidence>
<gene>
    <name evidence="1" type="ORF">HMPREF9488_01851</name>
</gene>
<organism evidence="1 2">
    <name type="scientific">Coprobacillus cateniformis</name>
    <dbReference type="NCBI Taxonomy" id="100884"/>
    <lineage>
        <taxon>Bacteria</taxon>
        <taxon>Bacillati</taxon>
        <taxon>Bacillota</taxon>
        <taxon>Erysipelotrichia</taxon>
        <taxon>Erysipelotrichales</taxon>
        <taxon>Coprobacillaceae</taxon>
        <taxon>Coprobacillus</taxon>
    </lineage>
</organism>
<dbReference type="InterPro" id="IPR006439">
    <property type="entry name" value="HAD-SF_hydro_IA"/>
</dbReference>
<dbReference type="Pfam" id="PF13419">
    <property type="entry name" value="HAD_2"/>
    <property type="match status" value="1"/>
</dbReference>
<dbReference type="InterPro" id="IPR023198">
    <property type="entry name" value="PGP-like_dom2"/>
</dbReference>
<evidence type="ECO:0000313" key="2">
    <source>
        <dbReference type="Proteomes" id="UP000003157"/>
    </source>
</evidence>
<protein>
    <submittedName>
        <fullName evidence="1">YfnB</fullName>
    </submittedName>
</protein>
<dbReference type="InterPro" id="IPR011951">
    <property type="entry name" value="HAD-SF_hydro_IA_YjjG/PynA"/>
</dbReference>
<dbReference type="RefSeq" id="WP_008788953.1">
    <property type="nucleotide sequence ID" value="NZ_AKCB01000001.1"/>
</dbReference>
<dbReference type="Gene3D" id="3.40.50.1000">
    <property type="entry name" value="HAD superfamily/HAD-like"/>
    <property type="match status" value="1"/>
</dbReference>
<dbReference type="SUPFAM" id="SSF56784">
    <property type="entry name" value="HAD-like"/>
    <property type="match status" value="1"/>
</dbReference>
<dbReference type="PANTHER" id="PTHR47478">
    <property type="match status" value="1"/>
</dbReference>
<accession>E7GAR1</accession>
<dbReference type="eggNOG" id="COG0546">
    <property type="taxonomic scope" value="Bacteria"/>
</dbReference>
<dbReference type="GeneID" id="78229801"/>
<dbReference type="AlphaFoldDB" id="E7GAR1"/>
<dbReference type="InterPro" id="IPR052550">
    <property type="entry name" value="Pyrimidine_5'-ntase_YjjG"/>
</dbReference>
<dbReference type="InterPro" id="IPR041492">
    <property type="entry name" value="HAD_2"/>
</dbReference>
<dbReference type="STRING" id="100884.GCA_000269565_01947"/>
<sequence>MSKYTTLLFDADGTLLDFNESERQALIKTFQKYHLFFNEDIKELYEKINAELWKQFENGIIDKKTVLYTRFVKLFQKLDIQLDGIAFEDDYQNELGKGAFLLPHTRDVLEHLSKYYDLYIVTNGVSKTQYNRLYKSHIDKYFINIFVSEDIGYQKPMKEYFDYCFARISDFQLKKTLIIGDSLSSDILGGINAGIDTCWIHTAHTNHTTDIIPTYSIRDLRELYDILK</sequence>
<dbReference type="SFLD" id="SFLDS00003">
    <property type="entry name" value="Haloacid_Dehalogenase"/>
    <property type="match status" value="1"/>
</dbReference>
<dbReference type="InterPro" id="IPR023214">
    <property type="entry name" value="HAD_sf"/>
</dbReference>
<dbReference type="OrthoDB" id="9802350at2"/>
<dbReference type="SFLD" id="SFLDG01135">
    <property type="entry name" value="C1.5.6:_HAD__Beta-PGM__Phospha"/>
    <property type="match status" value="1"/>
</dbReference>
<dbReference type="Gene3D" id="1.10.150.240">
    <property type="entry name" value="Putative phosphatase, domain 2"/>
    <property type="match status" value="1"/>
</dbReference>
<dbReference type="HOGENOM" id="CLU_045011_8_1_9"/>
<reference evidence="1 2" key="1">
    <citation type="submission" date="2010-12" db="EMBL/GenBank/DDBJ databases">
        <title>The Genome Sequence of Coprobacillus sp. strain 29_1.</title>
        <authorList>
            <consortium name="The Broad Institute Genome Sequencing Platform"/>
            <person name="Earl A."/>
            <person name="Ward D."/>
            <person name="Feldgarden M."/>
            <person name="Gevers D."/>
            <person name="Daigneault M."/>
            <person name="Sibley C.D."/>
            <person name="White A."/>
            <person name="Strauss J."/>
            <person name="Allen-Vercoe E."/>
            <person name="Young S.K."/>
            <person name="Zeng Q."/>
            <person name="Gargeya S."/>
            <person name="Fitzgerald M."/>
            <person name="Haas B."/>
            <person name="Abouelleil A."/>
            <person name="Alvarado L."/>
            <person name="Arachchi H.M."/>
            <person name="Berlin A."/>
            <person name="Brown A."/>
            <person name="Chapman S.B."/>
            <person name="Chen Z."/>
            <person name="Dunbar C."/>
            <person name="Freedman E."/>
            <person name="Gearin G."/>
            <person name="Gellesch M."/>
            <person name="Goldberg J."/>
            <person name="Griggs A."/>
            <person name="Gujja S."/>
            <person name="Heilman E."/>
            <person name="Heiman D."/>
            <person name="Howarth C."/>
            <person name="Larson L."/>
            <person name="Lui A."/>
            <person name="MacDonald P.J.P."/>
            <person name="Mehta T."/>
            <person name="Montmayeur A."/>
            <person name="Murphy C."/>
            <person name="Neiman D."/>
            <person name="Pearson M."/>
            <person name="Priest M."/>
            <person name="Roberts A."/>
            <person name="Saif S."/>
            <person name="Shea T."/>
            <person name="Shenoy N."/>
            <person name="Sisk P."/>
            <person name="Stolte C."/>
            <person name="Sykes S."/>
            <person name="White J."/>
            <person name="Yandava C."/>
            <person name="Nusbaum C."/>
            <person name="Birren B."/>
        </authorList>
    </citation>
    <scope>NUCLEOTIDE SEQUENCE [LARGE SCALE GENOMIC DNA]</scope>
    <source>
        <strain evidence="1 2">29_1</strain>
    </source>
</reference>
<dbReference type="NCBIfam" id="TIGR01549">
    <property type="entry name" value="HAD-SF-IA-v1"/>
    <property type="match status" value="1"/>
</dbReference>
<dbReference type="SFLD" id="SFLDG01129">
    <property type="entry name" value="C1.5:_HAD__Beta-PGM__Phosphata"/>
    <property type="match status" value="1"/>
</dbReference>
<comment type="caution">
    <text evidence="1">The sequence shown here is derived from an EMBL/GenBank/DDBJ whole genome shotgun (WGS) entry which is preliminary data.</text>
</comment>
<dbReference type="Proteomes" id="UP000003157">
    <property type="component" value="Unassembled WGS sequence"/>
</dbReference>
<dbReference type="PANTHER" id="PTHR47478:SF1">
    <property type="entry name" value="PYRIMIDINE 5'-NUCLEOTIDASE YJJG"/>
    <property type="match status" value="1"/>
</dbReference>